<feature type="transmembrane region" description="Helical" evidence="1">
    <location>
        <begin position="60"/>
        <end position="84"/>
    </location>
</feature>
<protein>
    <submittedName>
        <fullName evidence="2">Uncharacterized protein</fullName>
    </submittedName>
</protein>
<keyword evidence="3" id="KW-1185">Reference proteome</keyword>
<dbReference type="Proteomes" id="UP000239724">
    <property type="component" value="Unassembled WGS sequence"/>
</dbReference>
<comment type="caution">
    <text evidence="2">The sequence shown here is derived from an EMBL/GenBank/DDBJ whole genome shotgun (WGS) entry which is preliminary data.</text>
</comment>
<evidence type="ECO:0000313" key="2">
    <source>
        <dbReference type="EMBL" id="PPQ27892.1"/>
    </source>
</evidence>
<reference evidence="2 3" key="1">
    <citation type="journal article" date="2018" name="Arch. Microbiol.">
        <title>New insights into the metabolic potential of the phototrophic purple bacterium Rhodopila globiformis DSM 161(T) from its draft genome sequence and evidence for a vanadium-dependent nitrogenase.</title>
        <authorList>
            <person name="Imhoff J.F."/>
            <person name="Rahn T."/>
            <person name="Kunzel S."/>
            <person name="Neulinger S.C."/>
        </authorList>
    </citation>
    <scope>NUCLEOTIDE SEQUENCE [LARGE SCALE GENOMIC DNA]</scope>
    <source>
        <strain evidence="2 3">DSM 161</strain>
    </source>
</reference>
<evidence type="ECO:0000313" key="3">
    <source>
        <dbReference type="Proteomes" id="UP000239724"/>
    </source>
</evidence>
<keyword evidence="1" id="KW-0472">Membrane</keyword>
<dbReference type="RefSeq" id="WP_104521765.1">
    <property type="nucleotide sequence ID" value="NZ_NHRY01000252.1"/>
</dbReference>
<dbReference type="Pfam" id="PF07332">
    <property type="entry name" value="Phage_holin_3_6"/>
    <property type="match status" value="1"/>
</dbReference>
<organism evidence="2 3">
    <name type="scientific">Rhodopila globiformis</name>
    <name type="common">Rhodopseudomonas globiformis</name>
    <dbReference type="NCBI Taxonomy" id="1071"/>
    <lineage>
        <taxon>Bacteria</taxon>
        <taxon>Pseudomonadati</taxon>
        <taxon>Pseudomonadota</taxon>
        <taxon>Alphaproteobacteria</taxon>
        <taxon>Acetobacterales</taxon>
        <taxon>Acetobacteraceae</taxon>
        <taxon>Rhodopila</taxon>
    </lineage>
</organism>
<gene>
    <name evidence="2" type="ORF">CCS01_26140</name>
</gene>
<keyword evidence="1" id="KW-1133">Transmembrane helix</keyword>
<sequence>MRPVSLVRVAAEAEGVRLRAMATRIVVHAVYAAVALVFLLCALGFAHVAAWYAISNRAGLTPLATAGVLGGIDLLIAIILGLMARRSTPSRVEREALQVRREAVANLRNAVNVTQVALPLLRFALPLARRRRRRRRL</sequence>
<dbReference type="InterPro" id="IPR009937">
    <property type="entry name" value="Phage_holin_3_6"/>
</dbReference>
<accession>A0A2S6MZV8</accession>
<feature type="transmembrane region" description="Helical" evidence="1">
    <location>
        <begin position="25"/>
        <end position="54"/>
    </location>
</feature>
<dbReference type="AlphaFoldDB" id="A0A2S6MZV8"/>
<dbReference type="EMBL" id="NHRY01000252">
    <property type="protein sequence ID" value="PPQ27892.1"/>
    <property type="molecule type" value="Genomic_DNA"/>
</dbReference>
<evidence type="ECO:0000256" key="1">
    <source>
        <dbReference type="SAM" id="Phobius"/>
    </source>
</evidence>
<keyword evidence="1" id="KW-0812">Transmembrane</keyword>
<proteinExistence type="predicted"/>
<name>A0A2S6MZV8_RHOGL</name>